<name>A0AC34Q493_9BILA</name>
<protein>
    <submittedName>
        <fullName evidence="2">HORMA domain-containing protein</fullName>
    </submittedName>
</protein>
<evidence type="ECO:0000313" key="1">
    <source>
        <dbReference type="Proteomes" id="UP000887576"/>
    </source>
</evidence>
<evidence type="ECO:0000313" key="2">
    <source>
        <dbReference type="WBParaSite" id="JU765_v2.g12843.t1"/>
    </source>
</evidence>
<proteinExistence type="predicted"/>
<dbReference type="WBParaSite" id="JU765_v2.g12843.t1">
    <property type="protein sequence ID" value="JU765_v2.g12843.t1"/>
    <property type="gene ID" value="JU765_v2.g12843"/>
</dbReference>
<organism evidence="1 2">
    <name type="scientific">Panagrolaimus sp. JU765</name>
    <dbReference type="NCBI Taxonomy" id="591449"/>
    <lineage>
        <taxon>Eukaryota</taxon>
        <taxon>Metazoa</taxon>
        <taxon>Ecdysozoa</taxon>
        <taxon>Nematoda</taxon>
        <taxon>Chromadorea</taxon>
        <taxon>Rhabditida</taxon>
        <taxon>Tylenchina</taxon>
        <taxon>Panagrolaimomorpha</taxon>
        <taxon>Panagrolaimoidea</taxon>
        <taxon>Panagrolaimidae</taxon>
        <taxon>Panagrolaimus</taxon>
    </lineage>
</organism>
<accession>A0AC34Q493</accession>
<reference evidence="2" key="1">
    <citation type="submission" date="2022-11" db="UniProtKB">
        <authorList>
            <consortium name="WormBaseParasite"/>
        </authorList>
    </citation>
    <scope>IDENTIFICATION</scope>
</reference>
<sequence>MAVSSWNKNFPEDPSDDPGKFFHRLSIFALSTYCHVRKMMPPTTFTFRNIEGMQIPVFNKATEVGNVFWDALISLAETFQNKKIESIQFYFYGNSKLIEIFKMSYDYDIVKSIHTPSGTDSTTDISEADSVNKAREQIKEAFFKELDNLYKLCDGLPKILKKDFPLSFRFLVNVERDSTNLKGFCRASEDSLNDVGDDFYHNDTVSRFDLAETGECKVSIATTKLKAKGHPKKSRAGFTVTIQNSESSFTIDE</sequence>
<dbReference type="Proteomes" id="UP000887576">
    <property type="component" value="Unplaced"/>
</dbReference>